<evidence type="ECO:0000313" key="3">
    <source>
        <dbReference type="Proteomes" id="UP000194737"/>
    </source>
</evidence>
<keyword evidence="1" id="KW-0812">Transmembrane</keyword>
<name>A0AB73PHS4_ENTFC</name>
<gene>
    <name evidence="2" type="ORF">A5804_002885</name>
</gene>
<protein>
    <submittedName>
        <fullName evidence="2">Uncharacterized protein</fullName>
    </submittedName>
</protein>
<dbReference type="EMBL" id="NGLB01000005">
    <property type="protein sequence ID" value="OTN93515.1"/>
    <property type="molecule type" value="Genomic_DNA"/>
</dbReference>
<organism evidence="2 3">
    <name type="scientific">Enterococcus faecium</name>
    <name type="common">Streptococcus faecium</name>
    <dbReference type="NCBI Taxonomy" id="1352"/>
    <lineage>
        <taxon>Bacteria</taxon>
        <taxon>Bacillati</taxon>
        <taxon>Bacillota</taxon>
        <taxon>Bacilli</taxon>
        <taxon>Lactobacillales</taxon>
        <taxon>Enterococcaceae</taxon>
        <taxon>Enterococcus</taxon>
    </lineage>
</organism>
<feature type="transmembrane region" description="Helical" evidence="1">
    <location>
        <begin position="6"/>
        <end position="25"/>
    </location>
</feature>
<dbReference type="AlphaFoldDB" id="A0AB73PHS4"/>
<dbReference type="RefSeq" id="WP_086325279.1">
    <property type="nucleotide sequence ID" value="NZ_NGLB01000005.1"/>
</dbReference>
<keyword evidence="1" id="KW-0472">Membrane</keyword>
<sequence length="169" mass="19403">MNPFVKFQIFIVIVVIISTLIIVLVDNNKLNKKFTIVDKYSIMKDTSIYYRSYRNVTLYTTIGTRTISSHKPANLYISADSQFLEVVSPNLLDKELTILNKNVLVLRLEDTEGNKRLITYSIDQLPEKSIKILNQVEIGDIMRIKQLTIDLEDSKTPQTAILINSHTQL</sequence>
<keyword evidence="1" id="KW-1133">Transmembrane helix</keyword>
<reference evidence="2 3" key="1">
    <citation type="submission" date="2017-05" db="EMBL/GenBank/DDBJ databases">
        <title>The Genome Sequence of Enterococcus faecium 6F2_DIV0138.</title>
        <authorList>
            <consortium name="The Broad Institute Genomics Platform"/>
            <consortium name="The Broad Institute Genomic Center for Infectious Diseases"/>
            <person name="Earl A."/>
            <person name="Manson A."/>
            <person name="Schwartman J."/>
            <person name="Gilmore M."/>
            <person name="Abouelleil A."/>
            <person name="Cao P."/>
            <person name="Chapman S."/>
            <person name="Cusick C."/>
            <person name="Shea T."/>
            <person name="Young S."/>
            <person name="Neafsey D."/>
            <person name="Nusbaum C."/>
            <person name="Birren B."/>
        </authorList>
    </citation>
    <scope>NUCLEOTIDE SEQUENCE [LARGE SCALE GENOMIC DNA]</scope>
    <source>
        <strain evidence="2 3">6F2_DIV0138</strain>
    </source>
</reference>
<accession>A0AB73PHS4</accession>
<comment type="caution">
    <text evidence="2">The sequence shown here is derived from an EMBL/GenBank/DDBJ whole genome shotgun (WGS) entry which is preliminary data.</text>
</comment>
<evidence type="ECO:0000256" key="1">
    <source>
        <dbReference type="SAM" id="Phobius"/>
    </source>
</evidence>
<evidence type="ECO:0000313" key="2">
    <source>
        <dbReference type="EMBL" id="OTN93515.1"/>
    </source>
</evidence>
<proteinExistence type="predicted"/>
<dbReference type="Proteomes" id="UP000194737">
    <property type="component" value="Unassembled WGS sequence"/>
</dbReference>